<dbReference type="SUPFAM" id="SSF51735">
    <property type="entry name" value="NAD(P)-binding Rossmann-fold domains"/>
    <property type="match status" value="1"/>
</dbReference>
<evidence type="ECO:0000313" key="5">
    <source>
        <dbReference type="EMBL" id="MBN1571579.1"/>
    </source>
</evidence>
<evidence type="ECO:0000256" key="3">
    <source>
        <dbReference type="RuleBase" id="RU000363"/>
    </source>
</evidence>
<dbReference type="InterPro" id="IPR057326">
    <property type="entry name" value="KR_dom"/>
</dbReference>
<gene>
    <name evidence="5" type="ORF">JW984_00100</name>
</gene>
<protein>
    <submittedName>
        <fullName evidence="5">SDR family oxidoreductase</fullName>
    </submittedName>
</protein>
<dbReference type="Proteomes" id="UP000809273">
    <property type="component" value="Unassembled WGS sequence"/>
</dbReference>
<dbReference type="InterPro" id="IPR051687">
    <property type="entry name" value="Peroxisomal_Beta-Oxidation"/>
</dbReference>
<dbReference type="InterPro" id="IPR036291">
    <property type="entry name" value="NAD(P)-bd_dom_sf"/>
</dbReference>
<evidence type="ECO:0000313" key="6">
    <source>
        <dbReference type="Proteomes" id="UP000809273"/>
    </source>
</evidence>
<comment type="similarity">
    <text evidence="1 3">Belongs to the short-chain dehydrogenases/reductases (SDR) family.</text>
</comment>
<dbReference type="InterPro" id="IPR002347">
    <property type="entry name" value="SDR_fam"/>
</dbReference>
<reference evidence="5" key="1">
    <citation type="journal article" date="2021" name="Environ. Microbiol.">
        <title>Genomic characterization of three novel Desulfobacterota classes expand the metabolic and phylogenetic diversity of the phylum.</title>
        <authorList>
            <person name="Murphy C.L."/>
            <person name="Biggerstaff J."/>
            <person name="Eichhorn A."/>
            <person name="Ewing E."/>
            <person name="Shahan R."/>
            <person name="Soriano D."/>
            <person name="Stewart S."/>
            <person name="VanMol K."/>
            <person name="Walker R."/>
            <person name="Walters P."/>
            <person name="Elshahed M.S."/>
            <person name="Youssef N.H."/>
        </authorList>
    </citation>
    <scope>NUCLEOTIDE SEQUENCE</scope>
    <source>
        <strain evidence="5">Zod_Metabat.24</strain>
    </source>
</reference>
<dbReference type="Gene3D" id="3.40.50.720">
    <property type="entry name" value="NAD(P)-binding Rossmann-like Domain"/>
    <property type="match status" value="1"/>
</dbReference>
<evidence type="ECO:0000256" key="1">
    <source>
        <dbReference type="ARBA" id="ARBA00006484"/>
    </source>
</evidence>
<dbReference type="AlphaFoldDB" id="A0A9D8PKH7"/>
<dbReference type="Gene3D" id="1.10.287.4290">
    <property type="match status" value="1"/>
</dbReference>
<dbReference type="PRINTS" id="PR00081">
    <property type="entry name" value="GDHRDH"/>
</dbReference>
<reference evidence="5" key="2">
    <citation type="submission" date="2021-01" db="EMBL/GenBank/DDBJ databases">
        <authorList>
            <person name="Hahn C.R."/>
            <person name="Youssef N.H."/>
            <person name="Elshahed M."/>
        </authorList>
    </citation>
    <scope>NUCLEOTIDE SEQUENCE</scope>
    <source>
        <strain evidence="5">Zod_Metabat.24</strain>
    </source>
</reference>
<dbReference type="EMBL" id="JAFGIX010000001">
    <property type="protein sequence ID" value="MBN1571579.1"/>
    <property type="molecule type" value="Genomic_DNA"/>
</dbReference>
<organism evidence="5 6">
    <name type="scientific">Candidatus Zymogenus saltonus</name>
    <dbReference type="NCBI Taxonomy" id="2844893"/>
    <lineage>
        <taxon>Bacteria</taxon>
        <taxon>Deltaproteobacteria</taxon>
        <taxon>Candidatus Zymogenia</taxon>
        <taxon>Candidatus Zymogeniales</taxon>
        <taxon>Candidatus Zymogenaceae</taxon>
        <taxon>Candidatus Zymogenus</taxon>
    </lineage>
</organism>
<dbReference type="CDD" id="cd05353">
    <property type="entry name" value="hydroxyacyl-CoA-like_DH_SDR_c-like"/>
    <property type="match status" value="1"/>
</dbReference>
<feature type="domain" description="Ketoreductase" evidence="4">
    <location>
        <begin position="9"/>
        <end position="200"/>
    </location>
</feature>
<dbReference type="PRINTS" id="PR00080">
    <property type="entry name" value="SDRFAMILY"/>
</dbReference>
<dbReference type="Pfam" id="PF00106">
    <property type="entry name" value="adh_short"/>
    <property type="match status" value="1"/>
</dbReference>
<evidence type="ECO:0000256" key="2">
    <source>
        <dbReference type="ARBA" id="ARBA00023002"/>
    </source>
</evidence>
<dbReference type="SMART" id="SM00822">
    <property type="entry name" value="PKS_KR"/>
    <property type="match status" value="1"/>
</dbReference>
<dbReference type="GO" id="GO:0016491">
    <property type="term" value="F:oxidoreductase activity"/>
    <property type="evidence" value="ECO:0007669"/>
    <property type="project" value="UniProtKB-KW"/>
</dbReference>
<accession>A0A9D8PKH7</accession>
<comment type="caution">
    <text evidence="5">The sequence shown here is derived from an EMBL/GenBank/DDBJ whole genome shotgun (WGS) entry which is preliminary data.</text>
</comment>
<keyword evidence="2" id="KW-0560">Oxidoreductase</keyword>
<proteinExistence type="inferred from homology"/>
<evidence type="ECO:0000259" key="4">
    <source>
        <dbReference type="SMART" id="SM00822"/>
    </source>
</evidence>
<name>A0A9D8PKH7_9DELT</name>
<dbReference type="PANTHER" id="PTHR45024:SF2">
    <property type="entry name" value="SCP2 DOMAIN-CONTAINING PROTEIN"/>
    <property type="match status" value="1"/>
</dbReference>
<dbReference type="PANTHER" id="PTHR45024">
    <property type="entry name" value="DEHYDROGENASES, SHORT CHAIN"/>
    <property type="match status" value="1"/>
</dbReference>
<sequence>MADIKFDGRVAIVTGAGAGLGKTYALELAKRGCKVVVNDLGGARDGTGGGKSAADAVVDEIKAAGGEAAPNYDSVATIEGGKNIVKTAVDNFGKVDIVINNAGILRDKSFLKMEEDMWDIIMAVHLRGAYCVTQPAYAIMRENNYGRVVFTTSGAGLYGNFGQSNYSAAKMGLLGLMNTLKLEGAKYNVLVNTIAPVAASRLTEDVMPPEFFEKLRPEFITPLVVYLSSEDNKDSGYVFNAGMGWYSRTAVMIGEGTIIGDGKRDIKAEEIKDNWKKITDMSKIKEATSVQDTFAYMMPVLTK</sequence>